<feature type="domain" description="J" evidence="8">
    <location>
        <begin position="472"/>
        <end position="540"/>
    </location>
</feature>
<evidence type="ECO:0000256" key="2">
    <source>
        <dbReference type="ARBA" id="ARBA00022729"/>
    </source>
</evidence>
<feature type="region of interest" description="Disordered" evidence="6">
    <location>
        <begin position="534"/>
        <end position="562"/>
    </location>
</feature>
<dbReference type="GO" id="GO:0051087">
    <property type="term" value="F:protein-folding chaperone binding"/>
    <property type="evidence" value="ECO:0007669"/>
    <property type="project" value="TreeGrafter"/>
</dbReference>
<dbReference type="PROSITE" id="PS50076">
    <property type="entry name" value="DNAJ_2"/>
    <property type="match status" value="1"/>
</dbReference>
<evidence type="ECO:0000256" key="5">
    <source>
        <dbReference type="SAM" id="Coils"/>
    </source>
</evidence>
<evidence type="ECO:0000256" key="7">
    <source>
        <dbReference type="SAM" id="SignalP"/>
    </source>
</evidence>
<dbReference type="Proteomes" id="UP001140094">
    <property type="component" value="Unassembled WGS sequence"/>
</dbReference>
<dbReference type="InterPro" id="IPR051727">
    <property type="entry name" value="DnaJ_C3_Co-chaperones"/>
</dbReference>
<dbReference type="SMART" id="SM00028">
    <property type="entry name" value="TPR"/>
    <property type="match status" value="5"/>
</dbReference>
<dbReference type="SUPFAM" id="SSF48452">
    <property type="entry name" value="TPR-like"/>
    <property type="match status" value="1"/>
</dbReference>
<dbReference type="Pfam" id="PF00226">
    <property type="entry name" value="DnaJ"/>
    <property type="match status" value="1"/>
</dbReference>
<dbReference type="InterPro" id="IPR001623">
    <property type="entry name" value="DnaJ_domain"/>
</dbReference>
<dbReference type="EMBL" id="JANBUO010000554">
    <property type="protein sequence ID" value="KAJ2803206.1"/>
    <property type="molecule type" value="Genomic_DNA"/>
</dbReference>
<dbReference type="GO" id="GO:0034975">
    <property type="term" value="P:protein folding in endoplasmic reticulum"/>
    <property type="evidence" value="ECO:0007669"/>
    <property type="project" value="TreeGrafter"/>
</dbReference>
<keyword evidence="2 7" id="KW-0732">Signal</keyword>
<dbReference type="SUPFAM" id="SSF46565">
    <property type="entry name" value="Chaperone J-domain"/>
    <property type="match status" value="1"/>
</dbReference>
<comment type="caution">
    <text evidence="9">The sequence shown here is derived from an EMBL/GenBank/DDBJ whole genome shotgun (WGS) entry which is preliminary data.</text>
</comment>
<dbReference type="GO" id="GO:0005783">
    <property type="term" value="C:endoplasmic reticulum"/>
    <property type="evidence" value="ECO:0007669"/>
    <property type="project" value="UniProtKB-SubCell"/>
</dbReference>
<dbReference type="Gene3D" id="1.25.40.10">
    <property type="entry name" value="Tetratricopeptide repeat domain"/>
    <property type="match status" value="1"/>
</dbReference>
<evidence type="ECO:0000256" key="3">
    <source>
        <dbReference type="ARBA" id="ARBA00022824"/>
    </source>
</evidence>
<evidence type="ECO:0000313" key="10">
    <source>
        <dbReference type="Proteomes" id="UP001140094"/>
    </source>
</evidence>
<keyword evidence="3" id="KW-0256">Endoplasmic reticulum</keyword>
<feature type="compositionally biased region" description="Basic and acidic residues" evidence="6">
    <location>
        <begin position="534"/>
        <end position="543"/>
    </location>
</feature>
<keyword evidence="10" id="KW-1185">Reference proteome</keyword>
<evidence type="ECO:0000256" key="1">
    <source>
        <dbReference type="ARBA" id="ARBA00004240"/>
    </source>
</evidence>
<keyword evidence="5" id="KW-0175">Coiled coil</keyword>
<dbReference type="PANTHER" id="PTHR44140:SF2">
    <property type="entry name" value="LD25575P"/>
    <property type="match status" value="1"/>
</dbReference>
<evidence type="ECO:0000256" key="6">
    <source>
        <dbReference type="SAM" id="MobiDB-lite"/>
    </source>
</evidence>
<feature type="repeat" description="TPR" evidence="4">
    <location>
        <begin position="89"/>
        <end position="122"/>
    </location>
</feature>
<dbReference type="PROSITE" id="PS50005">
    <property type="entry name" value="TPR"/>
    <property type="match status" value="2"/>
</dbReference>
<feature type="chain" id="PRO_5040857910" description="J domain-containing protein" evidence="7">
    <location>
        <begin position="27"/>
        <end position="600"/>
    </location>
</feature>
<reference evidence="9" key="1">
    <citation type="submission" date="2022-07" db="EMBL/GenBank/DDBJ databases">
        <title>Phylogenomic reconstructions and comparative analyses of Kickxellomycotina fungi.</title>
        <authorList>
            <person name="Reynolds N.K."/>
            <person name="Stajich J.E."/>
            <person name="Barry K."/>
            <person name="Grigoriev I.V."/>
            <person name="Crous P."/>
            <person name="Smith M.E."/>
        </authorList>
    </citation>
    <scope>NUCLEOTIDE SEQUENCE</scope>
    <source>
        <strain evidence="9">NRRL 1565</strain>
    </source>
</reference>
<dbReference type="Gene3D" id="1.10.287.110">
    <property type="entry name" value="DnaJ domain"/>
    <property type="match status" value="1"/>
</dbReference>
<dbReference type="InterPro" id="IPR019734">
    <property type="entry name" value="TPR_rpt"/>
</dbReference>
<proteinExistence type="predicted"/>
<protein>
    <recommendedName>
        <fullName evidence="8">J domain-containing protein</fullName>
    </recommendedName>
</protein>
<comment type="subcellular location">
    <subcellularLocation>
        <location evidence="1">Endoplasmic reticulum</location>
    </subcellularLocation>
</comment>
<evidence type="ECO:0000256" key="4">
    <source>
        <dbReference type="PROSITE-ProRule" id="PRU00339"/>
    </source>
</evidence>
<dbReference type="InterPro" id="IPR036869">
    <property type="entry name" value="J_dom_sf"/>
</dbReference>
<dbReference type="OrthoDB" id="1726119at2759"/>
<dbReference type="InterPro" id="IPR011990">
    <property type="entry name" value="TPR-like_helical_dom_sf"/>
</dbReference>
<dbReference type="GO" id="GO:0051787">
    <property type="term" value="F:misfolded protein binding"/>
    <property type="evidence" value="ECO:0007669"/>
    <property type="project" value="TreeGrafter"/>
</dbReference>
<feature type="signal peptide" evidence="7">
    <location>
        <begin position="1"/>
        <end position="26"/>
    </location>
</feature>
<feature type="coiled-coil region" evidence="5">
    <location>
        <begin position="422"/>
        <end position="471"/>
    </location>
</feature>
<dbReference type="SMART" id="SM00271">
    <property type="entry name" value="DnaJ"/>
    <property type="match status" value="1"/>
</dbReference>
<evidence type="ECO:0000259" key="8">
    <source>
        <dbReference type="PROSITE" id="PS50076"/>
    </source>
</evidence>
<keyword evidence="4" id="KW-0802">TPR repeat</keyword>
<dbReference type="CDD" id="cd06257">
    <property type="entry name" value="DnaJ"/>
    <property type="match status" value="1"/>
</dbReference>
<accession>A0A9W8HU57</accession>
<feature type="compositionally biased region" description="Gly residues" evidence="6">
    <location>
        <begin position="547"/>
        <end position="561"/>
    </location>
</feature>
<sequence length="600" mass="65855">MRAKVIVTRLLQQALVLVHVMSNTSSAPVSSEAVICQQHEPMAGGHATSAGAGDCALAEERTMRCRLLTGTALLAILVLALVSAEQQTTQDYINEANSLLLRGKYRDAIRSYDTAIEKDPQNYLTFFKRATTLLTINRHSSAIRDFTRVIELRPDFDQAYYQRARAYAKEGSYSEAEADLGKVSDGASADLLEKTEKLREAVALAQKMVGQLESALSDKKYSECIRAASAALRISPLATSTIKARASCRIAEGDLEGASADLGRLVRIHPGDLETQNLLADMHFLGLNEPERGLEHVRACLKSDPDNKGCKTTYKRLRALDRKLTKLNGDRAKSKCNACNRAVAPLSNKDGLLGEVDDMYASFVLSAGIPATLPSKLATHLAGIACEGYSHTKKWGQVLKYCKRVLDAEPEDADALGYQFDAQLESEQLDQALNTLDKLEQVATAESGSIRQRMQERRMKLERMKRAASRKDYYKILGISRDATQTEVKKAFRKLAHQWHPDRYRGDLPKDQVESKMADINQAYEVLMDEESRARYDQGHDPNDPTGGAGGGPGGFGGFGGSPFVFQQGDGRQFFFQQGGSAGSSKQFSFQFGGPGGFPF</sequence>
<dbReference type="AlphaFoldDB" id="A0A9W8HU57"/>
<gene>
    <name evidence="9" type="ORF">H4R20_002983</name>
</gene>
<dbReference type="Pfam" id="PF13432">
    <property type="entry name" value="TPR_16"/>
    <property type="match status" value="1"/>
</dbReference>
<feature type="repeat" description="TPR" evidence="4">
    <location>
        <begin position="123"/>
        <end position="156"/>
    </location>
</feature>
<dbReference type="PANTHER" id="PTHR44140">
    <property type="entry name" value="LD25575P"/>
    <property type="match status" value="1"/>
</dbReference>
<name>A0A9W8HU57_9FUNG</name>
<organism evidence="9 10">
    <name type="scientific">Coemansia guatemalensis</name>
    <dbReference type="NCBI Taxonomy" id="2761395"/>
    <lineage>
        <taxon>Eukaryota</taxon>
        <taxon>Fungi</taxon>
        <taxon>Fungi incertae sedis</taxon>
        <taxon>Zoopagomycota</taxon>
        <taxon>Kickxellomycotina</taxon>
        <taxon>Kickxellomycetes</taxon>
        <taxon>Kickxellales</taxon>
        <taxon>Kickxellaceae</taxon>
        <taxon>Coemansia</taxon>
    </lineage>
</organism>
<evidence type="ECO:0000313" key="9">
    <source>
        <dbReference type="EMBL" id="KAJ2803206.1"/>
    </source>
</evidence>
<dbReference type="PRINTS" id="PR00625">
    <property type="entry name" value="JDOMAIN"/>
</dbReference>